<dbReference type="STRING" id="360807.ERS852392_01264"/>
<protein>
    <recommendedName>
        <fullName evidence="7">TIGR02677 family protein</fullName>
    </recommendedName>
</protein>
<gene>
    <name evidence="3" type="ORF">DW914_07290</name>
    <name evidence="2" type="ORF">DWY29_14470</name>
    <name evidence="1" type="ORF">RIL183_13131</name>
</gene>
<dbReference type="OrthoDB" id="9807828at2"/>
<dbReference type="Proteomes" id="UP000049828">
    <property type="component" value="Unassembled WGS sequence"/>
</dbReference>
<evidence type="ECO:0000313" key="2">
    <source>
        <dbReference type="EMBL" id="RGR65483.1"/>
    </source>
</evidence>
<reference evidence="5 6" key="3">
    <citation type="submission" date="2018-08" db="EMBL/GenBank/DDBJ databases">
        <title>A genome reference for cultivated species of the human gut microbiota.</title>
        <authorList>
            <person name="Zou Y."/>
            <person name="Xue W."/>
            <person name="Luo G."/>
        </authorList>
    </citation>
    <scope>NUCLEOTIDE SEQUENCE [LARGE SCALE GENOMIC DNA]</scope>
    <source>
        <strain evidence="2 6">AF24-4</strain>
        <strain evidence="3 5">AM42-1AC</strain>
    </source>
</reference>
<accession>A0A0M6WBI4</accession>
<reference evidence="4" key="1">
    <citation type="submission" date="2015-05" db="EMBL/GenBank/DDBJ databases">
        <authorList>
            <consortium name="Pathogen Informatics"/>
        </authorList>
    </citation>
    <scope>NUCLEOTIDE SEQUENCE [LARGE SCALE GENOMIC DNA]</scope>
    <source>
        <strain evidence="4">L1-83</strain>
    </source>
</reference>
<organism evidence="1 4">
    <name type="scientific">Roseburia inulinivorans</name>
    <dbReference type="NCBI Taxonomy" id="360807"/>
    <lineage>
        <taxon>Bacteria</taxon>
        <taxon>Bacillati</taxon>
        <taxon>Bacillota</taxon>
        <taxon>Clostridia</taxon>
        <taxon>Lachnospirales</taxon>
        <taxon>Lachnospiraceae</taxon>
        <taxon>Roseburia</taxon>
    </lineage>
</organism>
<dbReference type="EMBL" id="QRUN01000029">
    <property type="protein sequence ID" value="RGR65483.1"/>
    <property type="molecule type" value="Genomic_DNA"/>
</dbReference>
<keyword evidence="4" id="KW-1185">Reference proteome</keyword>
<dbReference type="RefSeq" id="WP_055039041.1">
    <property type="nucleotide sequence ID" value="NZ_CABJFX010000010.1"/>
</dbReference>
<evidence type="ECO:0008006" key="7">
    <source>
        <dbReference type="Google" id="ProtNLM"/>
    </source>
</evidence>
<evidence type="ECO:0000313" key="3">
    <source>
        <dbReference type="EMBL" id="RHA89563.1"/>
    </source>
</evidence>
<dbReference type="InterPro" id="IPR043773">
    <property type="entry name" value="JetA"/>
</dbReference>
<dbReference type="Proteomes" id="UP000283492">
    <property type="component" value="Unassembled WGS sequence"/>
</dbReference>
<evidence type="ECO:0000313" key="1">
    <source>
        <dbReference type="EMBL" id="CRL32473.1"/>
    </source>
</evidence>
<evidence type="ECO:0000313" key="6">
    <source>
        <dbReference type="Proteomes" id="UP000285820"/>
    </source>
</evidence>
<dbReference type="AlphaFoldDB" id="A0A0M6WBI4"/>
<evidence type="ECO:0000313" key="4">
    <source>
        <dbReference type="Proteomes" id="UP000049828"/>
    </source>
</evidence>
<sequence>MDDAQAQQTNPLFGIIPKEFFTPLASPNRLVYWDCLCRLFQAMSAQLSFGIEREILVDELQFYFEQNQAAEFEEDDINGMDSRKKANEMLRLLEKYGWLEVETDKSYVQRVNFYDYAVKVMKTLLEISDGRKVEYQGYIYTIYSLVRTNTDHPAVVLQQIRDNTDMLITGLKNLNSNIKHYIDELTKHKTVAEIMNALFNDYITNIVDKAYHRLLTSDNVSKFRPEIIERLEANGHSSRYIAKTSEELAAIREIPVGQAEELVYQTLHEIVEAFRNMDDILAEINRKNTQYQRAAVNRAKFLLAGTEDVRGQMKEILLYIGEQMEQSQLDLNGIYEIEYLDNLVRLFGSSFIDEKSFYSPIEGKKEFHPQELTEVMPDVELRQEKLRKMTEKMQRILSPERIERFVEEQLGDREKIYASELPMETMDDFIRLIYVRLYGSRKKMRYRIEKAEGANKISGEFDFPDFAIIKR</sequence>
<dbReference type="EMBL" id="QSFX01000010">
    <property type="protein sequence ID" value="RHA89563.1"/>
    <property type="molecule type" value="Genomic_DNA"/>
</dbReference>
<evidence type="ECO:0000313" key="5">
    <source>
        <dbReference type="Proteomes" id="UP000283492"/>
    </source>
</evidence>
<dbReference type="Pfam" id="PF18982">
    <property type="entry name" value="JetA"/>
    <property type="match status" value="1"/>
</dbReference>
<reference evidence="1" key="2">
    <citation type="submission" date="2015-05" db="EMBL/GenBank/DDBJ databases">
        <authorList>
            <person name="Wang D.B."/>
            <person name="Wang M."/>
        </authorList>
    </citation>
    <scope>NUCLEOTIDE SEQUENCE [LARGE SCALE GENOMIC DNA]</scope>
    <source>
        <strain evidence="1">L1-83</strain>
    </source>
</reference>
<name>A0A0M6WBI4_9FIRM</name>
<proteinExistence type="predicted"/>
<dbReference type="Proteomes" id="UP000285820">
    <property type="component" value="Unassembled WGS sequence"/>
</dbReference>
<dbReference type="EMBL" id="CVRS01000014">
    <property type="protein sequence ID" value="CRL32473.1"/>
    <property type="molecule type" value="Genomic_DNA"/>
</dbReference>